<dbReference type="InterPro" id="IPR012337">
    <property type="entry name" value="RNaseH-like_sf"/>
</dbReference>
<dbReference type="GO" id="GO:0046983">
    <property type="term" value="F:protein dimerization activity"/>
    <property type="evidence" value="ECO:0007669"/>
    <property type="project" value="InterPro"/>
</dbReference>
<dbReference type="InterPro" id="IPR008906">
    <property type="entry name" value="HATC_C_dom"/>
</dbReference>
<evidence type="ECO:0000313" key="4">
    <source>
        <dbReference type="Proteomes" id="UP001153714"/>
    </source>
</evidence>
<reference evidence="3" key="2">
    <citation type="submission" date="2022-10" db="EMBL/GenBank/DDBJ databases">
        <authorList>
            <consortium name="ENA_rothamsted_submissions"/>
            <consortium name="culmorum"/>
            <person name="King R."/>
        </authorList>
    </citation>
    <scope>NUCLEOTIDE SEQUENCE</scope>
</reference>
<feature type="region of interest" description="Disordered" evidence="1">
    <location>
        <begin position="79"/>
        <end position="106"/>
    </location>
</feature>
<name>A0A9N9R564_9NEOP</name>
<feature type="region of interest" description="Disordered" evidence="1">
    <location>
        <begin position="21"/>
        <end position="59"/>
    </location>
</feature>
<reference evidence="3" key="1">
    <citation type="submission" date="2021-12" db="EMBL/GenBank/DDBJ databases">
        <authorList>
            <person name="King R."/>
        </authorList>
    </citation>
    <scope>NUCLEOTIDE SEQUENCE</scope>
</reference>
<feature type="compositionally biased region" description="Basic and acidic residues" evidence="1">
    <location>
        <begin position="35"/>
        <end position="50"/>
    </location>
</feature>
<dbReference type="Pfam" id="PF05699">
    <property type="entry name" value="Dimer_Tnp_hAT"/>
    <property type="match status" value="1"/>
</dbReference>
<evidence type="ECO:0000313" key="3">
    <source>
        <dbReference type="EMBL" id="CAG9789833.1"/>
    </source>
</evidence>
<dbReference type="AlphaFoldDB" id="A0A9N9R564"/>
<sequence>MLKKSFKIRARTGGIRRKISKEHARIMSSNSTNTRQKDLGEVSCDNKKEGSVGQVGSENKQDTTFSCLQKNIVNENTQQNRVHSSPLYFSENDRPQSSEESEDDSDIDKYVKCSSFRENIRRWAIEKNINQTALKDLAKIMNGLIPKILPMDPRTIVKTPRFANIKKIEGGEYWHNGITHNLILLLENWTDVPDSISLNLNFDGLPIFKSSKKEFWPILCNISENTNIKPLVIGIYYGIGKPKNLTTYLEDFIAEVNHLLDEGITLSQNCEKKITIKIRCFVCDSPARAFIKGVCNFHGKHGCMKCVTVGEYSHNSHTVTFPDTICSERTNDGFRNKLYGAHHKNDSPLLNLPIDLVKDFPVGDSLHLIDLGIMKRLLVAWRDGSTERTKILQTFLTEPENVTVKILSHTRWSARDDACSSLNKNWEQIIKALEAIKSNSSQQKALIKNEATGLLAQLNSLETAILSEFWGSVLKQFNTVSKVLQGVDTNVEVVSNLYDSLITFVKNQRELFDAFEKAGKEKCTEDYKDSRKRITKRKKRDDEQREGEVILQGRDYFKVNTFLPICDQLLGELRRRKTSYDAVTAKFVFLSNLSTLSEAEIKLNALSLQKSYPTDLADDLKDECILLKNFLPSQGQETKTSLRELNLLINKKDLKVAFPYIEIALRIFLCTAVTNCSAERSFSVLKRIKNYLRSRLIEERLNNLAILNHRSRFNK</sequence>
<protein>
    <recommendedName>
        <fullName evidence="2">HAT C-terminal dimerisation domain-containing protein</fullName>
    </recommendedName>
</protein>
<dbReference type="PANTHER" id="PTHR33053:SF9">
    <property type="entry name" value="AGAP000105-PA"/>
    <property type="match status" value="1"/>
</dbReference>
<dbReference type="OrthoDB" id="8007085at2759"/>
<dbReference type="PANTHER" id="PTHR33053">
    <property type="entry name" value="PROTEIN, PUTATIVE-RELATED"/>
    <property type="match status" value="1"/>
</dbReference>
<dbReference type="Proteomes" id="UP001153714">
    <property type="component" value="Chromosome 20"/>
</dbReference>
<organism evidence="3 4">
    <name type="scientific">Diatraea saccharalis</name>
    <name type="common">sugarcane borer</name>
    <dbReference type="NCBI Taxonomy" id="40085"/>
    <lineage>
        <taxon>Eukaryota</taxon>
        <taxon>Metazoa</taxon>
        <taxon>Ecdysozoa</taxon>
        <taxon>Arthropoda</taxon>
        <taxon>Hexapoda</taxon>
        <taxon>Insecta</taxon>
        <taxon>Pterygota</taxon>
        <taxon>Neoptera</taxon>
        <taxon>Endopterygota</taxon>
        <taxon>Lepidoptera</taxon>
        <taxon>Glossata</taxon>
        <taxon>Ditrysia</taxon>
        <taxon>Pyraloidea</taxon>
        <taxon>Crambidae</taxon>
        <taxon>Crambinae</taxon>
        <taxon>Diatraea</taxon>
    </lineage>
</organism>
<keyword evidence="4" id="KW-1185">Reference proteome</keyword>
<accession>A0A9N9R564</accession>
<evidence type="ECO:0000259" key="2">
    <source>
        <dbReference type="Pfam" id="PF05699"/>
    </source>
</evidence>
<dbReference type="EMBL" id="OU893351">
    <property type="protein sequence ID" value="CAG9789833.1"/>
    <property type="molecule type" value="Genomic_DNA"/>
</dbReference>
<evidence type="ECO:0000256" key="1">
    <source>
        <dbReference type="SAM" id="MobiDB-lite"/>
    </source>
</evidence>
<dbReference type="SUPFAM" id="SSF53098">
    <property type="entry name" value="Ribonuclease H-like"/>
    <property type="match status" value="1"/>
</dbReference>
<proteinExistence type="predicted"/>
<feature type="domain" description="HAT C-terminal dimerisation" evidence="2">
    <location>
        <begin position="643"/>
        <end position="709"/>
    </location>
</feature>
<gene>
    <name evidence="3" type="ORF">DIATSA_LOCUS7538</name>
</gene>